<dbReference type="Gene3D" id="1.10.1740.10">
    <property type="match status" value="1"/>
</dbReference>
<keyword evidence="4" id="KW-0804">Transcription</keyword>
<keyword evidence="8" id="KW-1185">Reference proteome</keyword>
<evidence type="ECO:0000313" key="7">
    <source>
        <dbReference type="EMBL" id="SFB78885.1"/>
    </source>
</evidence>
<dbReference type="NCBIfam" id="TIGR02937">
    <property type="entry name" value="sigma70-ECF"/>
    <property type="match status" value="1"/>
</dbReference>
<dbReference type="GO" id="GO:0006352">
    <property type="term" value="P:DNA-templated transcription initiation"/>
    <property type="evidence" value="ECO:0007669"/>
    <property type="project" value="InterPro"/>
</dbReference>
<keyword evidence="2" id="KW-0805">Transcription regulation</keyword>
<dbReference type="Gene3D" id="1.10.10.10">
    <property type="entry name" value="Winged helix-like DNA-binding domain superfamily/Winged helix DNA-binding domain"/>
    <property type="match status" value="1"/>
</dbReference>
<dbReference type="InterPro" id="IPR014284">
    <property type="entry name" value="RNA_pol_sigma-70_dom"/>
</dbReference>
<evidence type="ECO:0000256" key="4">
    <source>
        <dbReference type="ARBA" id="ARBA00023163"/>
    </source>
</evidence>
<dbReference type="Proteomes" id="UP000198862">
    <property type="component" value="Unassembled WGS sequence"/>
</dbReference>
<proteinExistence type="inferred from homology"/>
<organism evidence="7 8">
    <name type="scientific">Pseudoalteromonas denitrificans DSM 6059</name>
    <dbReference type="NCBI Taxonomy" id="1123010"/>
    <lineage>
        <taxon>Bacteria</taxon>
        <taxon>Pseudomonadati</taxon>
        <taxon>Pseudomonadota</taxon>
        <taxon>Gammaproteobacteria</taxon>
        <taxon>Alteromonadales</taxon>
        <taxon>Pseudoalteromonadaceae</taxon>
        <taxon>Pseudoalteromonas</taxon>
    </lineage>
</organism>
<feature type="domain" description="RNA polymerase sigma-70 region 2" evidence="5">
    <location>
        <begin position="24"/>
        <end position="90"/>
    </location>
</feature>
<comment type="similarity">
    <text evidence="1">Belongs to the sigma-70 factor family. ECF subfamily.</text>
</comment>
<dbReference type="InterPro" id="IPR007627">
    <property type="entry name" value="RNA_pol_sigma70_r2"/>
</dbReference>
<evidence type="ECO:0000256" key="1">
    <source>
        <dbReference type="ARBA" id="ARBA00010641"/>
    </source>
</evidence>
<dbReference type="Pfam" id="PF04542">
    <property type="entry name" value="Sigma70_r2"/>
    <property type="match status" value="1"/>
</dbReference>
<evidence type="ECO:0000256" key="3">
    <source>
        <dbReference type="ARBA" id="ARBA00023082"/>
    </source>
</evidence>
<dbReference type="InterPro" id="IPR013324">
    <property type="entry name" value="RNA_pol_sigma_r3/r4-like"/>
</dbReference>
<name>A0A1I1DVA0_9GAMM</name>
<evidence type="ECO:0000256" key="2">
    <source>
        <dbReference type="ARBA" id="ARBA00023015"/>
    </source>
</evidence>
<dbReference type="GO" id="GO:0016987">
    <property type="term" value="F:sigma factor activity"/>
    <property type="evidence" value="ECO:0007669"/>
    <property type="project" value="UniProtKB-KW"/>
</dbReference>
<reference evidence="7 8" key="1">
    <citation type="submission" date="2016-10" db="EMBL/GenBank/DDBJ databases">
        <authorList>
            <person name="de Groot N.N."/>
        </authorList>
    </citation>
    <scope>NUCLEOTIDE SEQUENCE [LARGE SCALE GENOMIC DNA]</scope>
    <source>
        <strain evidence="7 8">DSM 6059</strain>
    </source>
</reference>
<dbReference type="STRING" id="1123010.SAMN02745724_00081"/>
<feature type="domain" description="RNA polymerase sigma factor 70 region 4 type 2" evidence="6">
    <location>
        <begin position="126"/>
        <end position="173"/>
    </location>
</feature>
<dbReference type="PANTHER" id="PTHR43133">
    <property type="entry name" value="RNA POLYMERASE ECF-TYPE SIGMA FACTO"/>
    <property type="match status" value="1"/>
</dbReference>
<dbReference type="CDD" id="cd06171">
    <property type="entry name" value="Sigma70_r4"/>
    <property type="match status" value="1"/>
</dbReference>
<sequence>MFFHSEKKLINKAKQGNKKAWLKLIKDYEKPIYHYCLRMLGNPDDAVDLLQEAFISIYKSLDSFRFDSSFKTWAIKIAHFRCIEFYRKQKICLQLDDLPETMSGSVYDCPESSLFTQKGNEQVIIAMSLLPWEQRNVVELKFFQHYTFEEIAKQLDVSTNTVKSRLYSALNKLKIQLEVS</sequence>
<evidence type="ECO:0000313" key="8">
    <source>
        <dbReference type="Proteomes" id="UP000198862"/>
    </source>
</evidence>
<dbReference type="GO" id="GO:0003677">
    <property type="term" value="F:DNA binding"/>
    <property type="evidence" value="ECO:0007669"/>
    <property type="project" value="InterPro"/>
</dbReference>
<dbReference type="OrthoDB" id="9784272at2"/>
<dbReference type="AlphaFoldDB" id="A0A1I1DVA0"/>
<protein>
    <submittedName>
        <fullName evidence="7">RNA polymerase sigma-70 factor, ECF subfamily</fullName>
    </submittedName>
</protein>
<dbReference type="SUPFAM" id="SSF88659">
    <property type="entry name" value="Sigma3 and sigma4 domains of RNA polymerase sigma factors"/>
    <property type="match status" value="1"/>
</dbReference>
<gene>
    <name evidence="7" type="ORF">SAMN02745724_00081</name>
</gene>
<dbReference type="SUPFAM" id="SSF88946">
    <property type="entry name" value="Sigma2 domain of RNA polymerase sigma factors"/>
    <property type="match status" value="1"/>
</dbReference>
<dbReference type="InterPro" id="IPR013325">
    <property type="entry name" value="RNA_pol_sigma_r2"/>
</dbReference>
<dbReference type="InterPro" id="IPR013249">
    <property type="entry name" value="RNA_pol_sigma70_r4_t2"/>
</dbReference>
<evidence type="ECO:0000259" key="6">
    <source>
        <dbReference type="Pfam" id="PF08281"/>
    </source>
</evidence>
<dbReference type="EMBL" id="FOLO01000001">
    <property type="protein sequence ID" value="SFB78885.1"/>
    <property type="molecule type" value="Genomic_DNA"/>
</dbReference>
<dbReference type="RefSeq" id="WP_091978721.1">
    <property type="nucleotide sequence ID" value="NZ_FOLO01000001.1"/>
</dbReference>
<dbReference type="InterPro" id="IPR036388">
    <property type="entry name" value="WH-like_DNA-bd_sf"/>
</dbReference>
<dbReference type="PANTHER" id="PTHR43133:SF51">
    <property type="entry name" value="RNA POLYMERASE SIGMA FACTOR"/>
    <property type="match status" value="1"/>
</dbReference>
<keyword evidence="3" id="KW-0731">Sigma factor</keyword>
<evidence type="ECO:0000259" key="5">
    <source>
        <dbReference type="Pfam" id="PF04542"/>
    </source>
</evidence>
<dbReference type="InterPro" id="IPR039425">
    <property type="entry name" value="RNA_pol_sigma-70-like"/>
</dbReference>
<dbReference type="Pfam" id="PF08281">
    <property type="entry name" value="Sigma70_r4_2"/>
    <property type="match status" value="1"/>
</dbReference>
<accession>A0A1I1DVA0</accession>